<dbReference type="CDD" id="cd00060">
    <property type="entry name" value="FHA"/>
    <property type="match status" value="1"/>
</dbReference>
<evidence type="ECO:0000313" key="4">
    <source>
        <dbReference type="EMBL" id="SDS87165.1"/>
    </source>
</evidence>
<keyword evidence="1" id="KW-0597">Phosphoprotein</keyword>
<dbReference type="SUPFAM" id="SSF49879">
    <property type="entry name" value="SMAD/FHA domain"/>
    <property type="match status" value="1"/>
</dbReference>
<dbReference type="EMBL" id="LT629749">
    <property type="protein sequence ID" value="SDS87165.1"/>
    <property type="molecule type" value="Genomic_DNA"/>
</dbReference>
<dbReference type="AlphaFoldDB" id="A0A1H1VR50"/>
<evidence type="ECO:0000259" key="3">
    <source>
        <dbReference type="PROSITE" id="PS50006"/>
    </source>
</evidence>
<dbReference type="PROSITE" id="PS50006">
    <property type="entry name" value="FHA_DOMAIN"/>
    <property type="match status" value="1"/>
</dbReference>
<dbReference type="RefSeq" id="WP_091413234.1">
    <property type="nucleotide sequence ID" value="NZ_LT629749.1"/>
</dbReference>
<reference evidence="4 5" key="1">
    <citation type="submission" date="2016-10" db="EMBL/GenBank/DDBJ databases">
        <authorList>
            <person name="de Groot N.N."/>
        </authorList>
    </citation>
    <scope>NUCLEOTIDE SEQUENCE [LARGE SCALE GENOMIC DNA]</scope>
    <source>
        <strain evidence="4 5">DSM 21741</strain>
    </source>
</reference>
<feature type="compositionally biased region" description="Polar residues" evidence="2">
    <location>
        <begin position="48"/>
        <end position="59"/>
    </location>
</feature>
<evidence type="ECO:0000313" key="5">
    <source>
        <dbReference type="Proteomes" id="UP000199092"/>
    </source>
</evidence>
<feature type="compositionally biased region" description="Low complexity" evidence="2">
    <location>
        <begin position="28"/>
        <end position="37"/>
    </location>
</feature>
<dbReference type="InterPro" id="IPR026870">
    <property type="entry name" value="Zinc_ribbon_dom"/>
</dbReference>
<sequence>MTAVCPAGHQTVAQDYCDVCGLPVTADAAPAGSGPASVRDVPTGSRVPVSSSAPGAAQSCPNCSAPNPEDALFCEACGYDFTTGSMPRPLTPPDGPPAPEAPAAPEAADAAPTAAPAHLPDTAGGGSAFAWVVEIWVDPSWYQEQESPDPLPSAGLPVVRPLRGRSLLVGRVSQSRNIHPDVDCGTDSGVSRRQCQLTTDGSRWWVEDLDSANGTFVGPASGALPQAPVPVGTRQELKPDDRVYVGAWTRLVLRPATEDELTTLA</sequence>
<gene>
    <name evidence="4" type="ORF">SAMN04488543_2551</name>
</gene>
<accession>A0A1H1VR50</accession>
<proteinExistence type="predicted"/>
<dbReference type="Proteomes" id="UP000199092">
    <property type="component" value="Chromosome I"/>
</dbReference>
<organism evidence="4 5">
    <name type="scientific">Friedmanniella luteola</name>
    <dbReference type="NCBI Taxonomy" id="546871"/>
    <lineage>
        <taxon>Bacteria</taxon>
        <taxon>Bacillati</taxon>
        <taxon>Actinomycetota</taxon>
        <taxon>Actinomycetes</taxon>
        <taxon>Propionibacteriales</taxon>
        <taxon>Nocardioidaceae</taxon>
        <taxon>Friedmanniella</taxon>
    </lineage>
</organism>
<feature type="region of interest" description="Disordered" evidence="2">
    <location>
        <begin position="85"/>
        <end position="122"/>
    </location>
</feature>
<feature type="compositionally biased region" description="Pro residues" evidence="2">
    <location>
        <begin position="89"/>
        <end position="102"/>
    </location>
</feature>
<feature type="domain" description="FHA" evidence="3">
    <location>
        <begin position="167"/>
        <end position="217"/>
    </location>
</feature>
<keyword evidence="5" id="KW-1185">Reference proteome</keyword>
<evidence type="ECO:0000256" key="1">
    <source>
        <dbReference type="ARBA" id="ARBA00022553"/>
    </source>
</evidence>
<dbReference type="Pfam" id="PF00498">
    <property type="entry name" value="FHA"/>
    <property type="match status" value="1"/>
</dbReference>
<dbReference type="Gene3D" id="2.60.200.20">
    <property type="match status" value="1"/>
</dbReference>
<dbReference type="SMART" id="SM00240">
    <property type="entry name" value="FHA"/>
    <property type="match status" value="1"/>
</dbReference>
<name>A0A1H1VR50_9ACTN</name>
<feature type="region of interest" description="Disordered" evidence="2">
    <location>
        <begin position="28"/>
        <end position="59"/>
    </location>
</feature>
<dbReference type="STRING" id="546871.SAMN04488543_2551"/>
<dbReference type="OrthoDB" id="5111283at2"/>
<dbReference type="Pfam" id="PF13240">
    <property type="entry name" value="Zn_Ribbon_1"/>
    <property type="match status" value="1"/>
</dbReference>
<evidence type="ECO:0000256" key="2">
    <source>
        <dbReference type="SAM" id="MobiDB-lite"/>
    </source>
</evidence>
<dbReference type="InterPro" id="IPR000253">
    <property type="entry name" value="FHA_dom"/>
</dbReference>
<dbReference type="InterPro" id="IPR008984">
    <property type="entry name" value="SMAD_FHA_dom_sf"/>
</dbReference>
<protein>
    <submittedName>
        <fullName evidence="4">FHA domain-containing protein</fullName>
    </submittedName>
</protein>
<feature type="compositionally biased region" description="Low complexity" evidence="2">
    <location>
        <begin position="103"/>
        <end position="122"/>
    </location>
</feature>